<dbReference type="InterPro" id="IPR000836">
    <property type="entry name" value="PRTase_dom"/>
</dbReference>
<feature type="domain" description="Phosphoribosyltransferase" evidence="1">
    <location>
        <begin position="8"/>
        <end position="180"/>
    </location>
</feature>
<evidence type="ECO:0000259" key="1">
    <source>
        <dbReference type="Pfam" id="PF00156"/>
    </source>
</evidence>
<dbReference type="OrthoDB" id="9810066at2"/>
<dbReference type="EMBL" id="FNVD01000005">
    <property type="protein sequence ID" value="SEF81157.1"/>
    <property type="molecule type" value="Genomic_DNA"/>
</dbReference>
<reference evidence="2 3" key="1">
    <citation type="submission" date="2016-10" db="EMBL/GenBank/DDBJ databases">
        <authorList>
            <person name="de Groot N.N."/>
        </authorList>
    </citation>
    <scope>NUCLEOTIDE SEQUENCE [LARGE SCALE GENOMIC DNA]</scope>
    <source>
        <strain evidence="2 3">DSM 23413</strain>
    </source>
</reference>
<evidence type="ECO:0000313" key="3">
    <source>
        <dbReference type="Proteomes" id="UP000236742"/>
    </source>
</evidence>
<keyword evidence="2" id="KW-0328">Glycosyltransferase</keyword>
<keyword evidence="2" id="KW-0808">Transferase</keyword>
<keyword evidence="3" id="KW-1185">Reference proteome</keyword>
<dbReference type="SUPFAM" id="SSF53271">
    <property type="entry name" value="PRTase-like"/>
    <property type="match status" value="1"/>
</dbReference>
<dbReference type="Gene3D" id="3.40.50.2020">
    <property type="match status" value="1"/>
</dbReference>
<sequence>MFRDRLEAAEALSEAVEAAKPGDPVVLALPRGGVPLGVVLARRLGAPLDLMLVRKIGMPGHEELAAGAIVDGPAPTILFNHEILRVSGLTEADFTDRIKDLRAEIEDRRMRYLAGRAPVDVAGRTAILVDDGIATGATMRVAVNALRRRGPAAIWVAVPVAPADTVAVLEREADRVICLETPEPFYAVGAHYRRFEQVPDEDVVRIMSEIAQGG</sequence>
<dbReference type="GO" id="GO:0016757">
    <property type="term" value="F:glycosyltransferase activity"/>
    <property type="evidence" value="ECO:0007669"/>
    <property type="project" value="UniProtKB-KW"/>
</dbReference>
<evidence type="ECO:0000313" key="2">
    <source>
        <dbReference type="EMBL" id="SEF81157.1"/>
    </source>
</evidence>
<proteinExistence type="predicted"/>
<name>A0A1H5V425_9RHOB</name>
<accession>A0A1H5V425</accession>
<dbReference type="Pfam" id="PF00156">
    <property type="entry name" value="Pribosyltran"/>
    <property type="match status" value="1"/>
</dbReference>
<organism evidence="2 3">
    <name type="scientific">Jhaorihella thermophila</name>
    <dbReference type="NCBI Taxonomy" id="488547"/>
    <lineage>
        <taxon>Bacteria</taxon>
        <taxon>Pseudomonadati</taxon>
        <taxon>Pseudomonadota</taxon>
        <taxon>Alphaproteobacteria</taxon>
        <taxon>Rhodobacterales</taxon>
        <taxon>Paracoccaceae</taxon>
        <taxon>Jhaorihella</taxon>
    </lineage>
</organism>
<gene>
    <name evidence="2" type="ORF">SAMN05421751_10594</name>
</gene>
<dbReference type="AlphaFoldDB" id="A0A1H5V425"/>
<dbReference type="InterPro" id="IPR029057">
    <property type="entry name" value="PRTase-like"/>
</dbReference>
<dbReference type="RefSeq" id="WP_104007549.1">
    <property type="nucleotide sequence ID" value="NZ_FNVD01000005.1"/>
</dbReference>
<dbReference type="Gene3D" id="3.30.1310.20">
    <property type="entry name" value="PRTase-like"/>
    <property type="match status" value="1"/>
</dbReference>
<dbReference type="CDD" id="cd06223">
    <property type="entry name" value="PRTases_typeI"/>
    <property type="match status" value="1"/>
</dbReference>
<dbReference type="Proteomes" id="UP000236742">
    <property type="component" value="Unassembled WGS sequence"/>
</dbReference>
<protein>
    <submittedName>
        <fullName evidence="2">Predicted phosphoribosyltransferase</fullName>
    </submittedName>
</protein>